<dbReference type="PROSITE" id="PS50181">
    <property type="entry name" value="FBOX"/>
    <property type="match status" value="1"/>
</dbReference>
<keyword evidence="3" id="KW-1185">Reference proteome</keyword>
<reference evidence="2" key="1">
    <citation type="submission" date="2023-01" db="EMBL/GenBank/DDBJ databases">
        <title>The chitinases involved in constricting ring structure development in the nematode-trapping fungus Drechslerella dactyloides.</title>
        <authorList>
            <person name="Wang R."/>
            <person name="Zhang L."/>
            <person name="Tang P."/>
            <person name="Li S."/>
            <person name="Liang L."/>
        </authorList>
    </citation>
    <scope>NUCLEOTIDE SEQUENCE</scope>
    <source>
        <strain evidence="2">YMF1.00031</strain>
    </source>
</reference>
<evidence type="ECO:0000313" key="3">
    <source>
        <dbReference type="Proteomes" id="UP001221413"/>
    </source>
</evidence>
<accession>A0AAD6IWL7</accession>
<sequence length="261" mass="29148">MSFPIPQAKQPGRGSLASLPTELHIQVLSYLPWKSHIPCMAVCKLWKQILESEGLQYQRFNEATNPPHHNVAPELSFILTDQGISSTTIRPDNSKIYARMAVASMDPTGLLRSLAAATSNNDELRRFGQPSMEESAMTAVELRGSGVLDDPLFYHDTPGTAHVHPQKKRRIKGLAFCGTTWTDAVSHIPTVAGGKEWLFEEHPQLEFQTLREFVRFAASLVKQGDFWKQHNRATFDVKFLNIPEAGFLWFGLDAYPVASGS</sequence>
<dbReference type="EMBL" id="JAQGDS010000006">
    <property type="protein sequence ID" value="KAJ6260024.1"/>
    <property type="molecule type" value="Genomic_DNA"/>
</dbReference>
<gene>
    <name evidence="2" type="ORF">Dda_5669</name>
</gene>
<dbReference type="Pfam" id="PF12937">
    <property type="entry name" value="F-box-like"/>
    <property type="match status" value="1"/>
</dbReference>
<dbReference type="InterPro" id="IPR001810">
    <property type="entry name" value="F-box_dom"/>
</dbReference>
<dbReference type="InterPro" id="IPR036047">
    <property type="entry name" value="F-box-like_dom_sf"/>
</dbReference>
<comment type="caution">
    <text evidence="2">The sequence shown here is derived from an EMBL/GenBank/DDBJ whole genome shotgun (WGS) entry which is preliminary data.</text>
</comment>
<evidence type="ECO:0000313" key="2">
    <source>
        <dbReference type="EMBL" id="KAJ6260024.1"/>
    </source>
</evidence>
<dbReference type="SMART" id="SM00256">
    <property type="entry name" value="FBOX"/>
    <property type="match status" value="1"/>
</dbReference>
<dbReference type="Proteomes" id="UP001221413">
    <property type="component" value="Unassembled WGS sequence"/>
</dbReference>
<dbReference type="SUPFAM" id="SSF81383">
    <property type="entry name" value="F-box domain"/>
    <property type="match status" value="1"/>
</dbReference>
<organism evidence="2 3">
    <name type="scientific">Drechslerella dactyloides</name>
    <name type="common">Nematode-trapping fungus</name>
    <name type="synonym">Arthrobotrys dactyloides</name>
    <dbReference type="NCBI Taxonomy" id="74499"/>
    <lineage>
        <taxon>Eukaryota</taxon>
        <taxon>Fungi</taxon>
        <taxon>Dikarya</taxon>
        <taxon>Ascomycota</taxon>
        <taxon>Pezizomycotina</taxon>
        <taxon>Orbiliomycetes</taxon>
        <taxon>Orbiliales</taxon>
        <taxon>Orbiliaceae</taxon>
        <taxon>Drechslerella</taxon>
    </lineage>
</organism>
<feature type="domain" description="F-box" evidence="1">
    <location>
        <begin position="13"/>
        <end position="60"/>
    </location>
</feature>
<dbReference type="AlphaFoldDB" id="A0AAD6IWL7"/>
<proteinExistence type="predicted"/>
<dbReference type="CDD" id="cd09917">
    <property type="entry name" value="F-box_SF"/>
    <property type="match status" value="1"/>
</dbReference>
<evidence type="ECO:0000259" key="1">
    <source>
        <dbReference type="PROSITE" id="PS50181"/>
    </source>
</evidence>
<dbReference type="Gene3D" id="1.20.1280.50">
    <property type="match status" value="1"/>
</dbReference>
<name>A0AAD6IWL7_DREDA</name>
<protein>
    <recommendedName>
        <fullName evidence="1">F-box domain-containing protein</fullName>
    </recommendedName>
</protein>